<keyword evidence="2" id="KW-0969">Cilium</keyword>
<evidence type="ECO:0000313" key="2">
    <source>
        <dbReference type="EMBL" id="GFO59057.1"/>
    </source>
</evidence>
<dbReference type="Gene3D" id="3.30.160.170">
    <property type="entry name" value="FlaG-like"/>
    <property type="match status" value="1"/>
</dbReference>
<reference evidence="3" key="1">
    <citation type="submission" date="2020-06" db="EMBL/GenBank/DDBJ databases">
        <title>Draft genomic sequence of Geomonas sp. Red330.</title>
        <authorList>
            <person name="Itoh H."/>
            <person name="Zhenxing X."/>
            <person name="Ushijima N."/>
            <person name="Masuda Y."/>
            <person name="Shiratori Y."/>
            <person name="Senoo K."/>
        </authorList>
    </citation>
    <scope>NUCLEOTIDE SEQUENCE [LARGE SCALE GENOMIC DNA]</scope>
    <source>
        <strain evidence="3">Red330</strain>
    </source>
</reference>
<keyword evidence="2" id="KW-0966">Cell projection</keyword>
<sequence>MAIIALVGTLQVQAASEPASKHVDPVATGRPPTSPPTSPPNRKASRAEAQKQIETEAARLERQMKAAEQQFNDFMERHAIRMRFSVDPDTKEVVVKVLHAQSGELIRQVPTEEALKLAKELDSQQGVIVQTKA</sequence>
<evidence type="ECO:0000313" key="3">
    <source>
        <dbReference type="Proteomes" id="UP000556026"/>
    </source>
</evidence>
<protein>
    <submittedName>
        <fullName evidence="2">Flagella locus protein FlaG</fullName>
    </submittedName>
</protein>
<organism evidence="2 3">
    <name type="scientific">Geomonas silvestris</name>
    <dbReference type="NCBI Taxonomy" id="2740184"/>
    <lineage>
        <taxon>Bacteria</taxon>
        <taxon>Pseudomonadati</taxon>
        <taxon>Thermodesulfobacteriota</taxon>
        <taxon>Desulfuromonadia</taxon>
        <taxon>Geobacterales</taxon>
        <taxon>Geobacteraceae</taxon>
        <taxon>Geomonas</taxon>
    </lineage>
</organism>
<keyword evidence="3" id="KW-1185">Reference proteome</keyword>
<comment type="caution">
    <text evidence="2">The sequence shown here is derived from an EMBL/GenBank/DDBJ whole genome shotgun (WGS) entry which is preliminary data.</text>
</comment>
<dbReference type="AlphaFoldDB" id="A0A6V8MGH2"/>
<name>A0A6V8MGH2_9BACT</name>
<dbReference type="EMBL" id="BLXX01000003">
    <property type="protein sequence ID" value="GFO59057.1"/>
    <property type="molecule type" value="Genomic_DNA"/>
</dbReference>
<dbReference type="InterPro" id="IPR005186">
    <property type="entry name" value="FlaG"/>
</dbReference>
<keyword evidence="2" id="KW-0282">Flagellum</keyword>
<dbReference type="RefSeq" id="WP_183353905.1">
    <property type="nucleotide sequence ID" value="NZ_BLXX01000003.1"/>
</dbReference>
<dbReference type="PANTHER" id="PTHR37166">
    <property type="entry name" value="PROTEIN FLAG"/>
    <property type="match status" value="1"/>
</dbReference>
<dbReference type="InterPro" id="IPR035924">
    <property type="entry name" value="FlaG-like_sf"/>
</dbReference>
<dbReference type="Pfam" id="PF03646">
    <property type="entry name" value="FlaG"/>
    <property type="match status" value="1"/>
</dbReference>
<dbReference type="SUPFAM" id="SSF160214">
    <property type="entry name" value="FlaG-like"/>
    <property type="match status" value="1"/>
</dbReference>
<accession>A0A6V8MGH2</accession>
<evidence type="ECO:0000256" key="1">
    <source>
        <dbReference type="SAM" id="MobiDB-lite"/>
    </source>
</evidence>
<dbReference type="PANTHER" id="PTHR37166:SF1">
    <property type="entry name" value="PROTEIN FLAG"/>
    <property type="match status" value="1"/>
</dbReference>
<dbReference type="Proteomes" id="UP000556026">
    <property type="component" value="Unassembled WGS sequence"/>
</dbReference>
<feature type="region of interest" description="Disordered" evidence="1">
    <location>
        <begin position="13"/>
        <end position="52"/>
    </location>
</feature>
<proteinExistence type="predicted"/>
<gene>
    <name evidence="2" type="primary">flaG</name>
    <name evidence="2" type="ORF">GMST_13820</name>
</gene>